<accession>A0A9R1VNP1</accession>
<keyword evidence="2" id="KW-1185">Reference proteome</keyword>
<dbReference type="Proteomes" id="UP000235145">
    <property type="component" value="Unassembled WGS sequence"/>
</dbReference>
<gene>
    <name evidence="1" type="ORF">LSAT_V11C500257160</name>
</gene>
<evidence type="ECO:0000313" key="2">
    <source>
        <dbReference type="Proteomes" id="UP000235145"/>
    </source>
</evidence>
<comment type="caution">
    <text evidence="1">The sequence shown here is derived from an EMBL/GenBank/DDBJ whole genome shotgun (WGS) entry which is preliminary data.</text>
</comment>
<dbReference type="AlphaFoldDB" id="A0A9R1VNP1"/>
<name>A0A9R1VNP1_LACSA</name>
<reference evidence="1 2" key="1">
    <citation type="journal article" date="2017" name="Nat. Commun.">
        <title>Genome assembly with in vitro proximity ligation data and whole-genome triplication in lettuce.</title>
        <authorList>
            <person name="Reyes-Chin-Wo S."/>
            <person name="Wang Z."/>
            <person name="Yang X."/>
            <person name="Kozik A."/>
            <person name="Arikit S."/>
            <person name="Song C."/>
            <person name="Xia L."/>
            <person name="Froenicke L."/>
            <person name="Lavelle D.O."/>
            <person name="Truco M.J."/>
            <person name="Xia R."/>
            <person name="Zhu S."/>
            <person name="Xu C."/>
            <person name="Xu H."/>
            <person name="Xu X."/>
            <person name="Cox K."/>
            <person name="Korf I."/>
            <person name="Meyers B.C."/>
            <person name="Michelmore R.W."/>
        </authorList>
    </citation>
    <scope>NUCLEOTIDE SEQUENCE [LARGE SCALE GENOMIC DNA]</scope>
    <source>
        <strain evidence="2">cv. Salinas</strain>
        <tissue evidence="1">Seedlings</tissue>
    </source>
</reference>
<protein>
    <submittedName>
        <fullName evidence="1">Uncharacterized protein</fullName>
    </submittedName>
</protein>
<sequence>MEIFIVFSLGHIEDYWHKIRSNLCNKLLAHPAEYAVSYDTAIRFANRYCVTVHYLNKEGSTMWFPLWYDMKDIPNHAYVVFVHVHGNHYVIVDLQETYPMPTVLSYLRKYILELSA</sequence>
<dbReference type="EMBL" id="NBSK02000005">
    <property type="protein sequence ID" value="KAJ0208077.1"/>
    <property type="molecule type" value="Genomic_DNA"/>
</dbReference>
<proteinExistence type="predicted"/>
<evidence type="ECO:0000313" key="1">
    <source>
        <dbReference type="EMBL" id="KAJ0208077.1"/>
    </source>
</evidence>
<organism evidence="1 2">
    <name type="scientific">Lactuca sativa</name>
    <name type="common">Garden lettuce</name>
    <dbReference type="NCBI Taxonomy" id="4236"/>
    <lineage>
        <taxon>Eukaryota</taxon>
        <taxon>Viridiplantae</taxon>
        <taxon>Streptophyta</taxon>
        <taxon>Embryophyta</taxon>
        <taxon>Tracheophyta</taxon>
        <taxon>Spermatophyta</taxon>
        <taxon>Magnoliopsida</taxon>
        <taxon>eudicotyledons</taxon>
        <taxon>Gunneridae</taxon>
        <taxon>Pentapetalae</taxon>
        <taxon>asterids</taxon>
        <taxon>campanulids</taxon>
        <taxon>Asterales</taxon>
        <taxon>Asteraceae</taxon>
        <taxon>Cichorioideae</taxon>
        <taxon>Cichorieae</taxon>
        <taxon>Lactucinae</taxon>
        <taxon>Lactuca</taxon>
    </lineage>
</organism>